<feature type="compositionally biased region" description="Basic and acidic residues" evidence="1">
    <location>
        <begin position="82"/>
        <end position="96"/>
    </location>
</feature>
<keyword evidence="3" id="KW-1185">Reference proteome</keyword>
<proteinExistence type="predicted"/>
<protein>
    <submittedName>
        <fullName evidence="2">Uncharacterized protein</fullName>
    </submittedName>
</protein>
<comment type="caution">
    <text evidence="2">The sequence shown here is derived from an EMBL/GenBank/DDBJ whole genome shotgun (WGS) entry which is preliminary data.</text>
</comment>
<name>A0ABW6QNW5_9NOCA</name>
<gene>
    <name evidence="2" type="ORF">ACFYV7_08945</name>
</gene>
<dbReference type="RefSeq" id="WP_387715417.1">
    <property type="nucleotide sequence ID" value="NZ_JBIAPI010000001.1"/>
</dbReference>
<sequence length="96" mass="9737">MAQRESDHDGNSYTASYGGGIYNSAATLVLNGSTVSGNKIVVEDDTTADGGGIYNTTGSILTLTDSKVTGNEPDDCSGAVKVNEEDNGKAGGEVKC</sequence>
<accession>A0ABW6QNW5</accession>
<feature type="region of interest" description="Disordered" evidence="1">
    <location>
        <begin position="71"/>
        <end position="96"/>
    </location>
</feature>
<reference evidence="2 3" key="1">
    <citation type="submission" date="2024-10" db="EMBL/GenBank/DDBJ databases">
        <title>The Natural Products Discovery Center: Release of the First 8490 Sequenced Strains for Exploring Actinobacteria Biosynthetic Diversity.</title>
        <authorList>
            <person name="Kalkreuter E."/>
            <person name="Kautsar S.A."/>
            <person name="Yang D."/>
            <person name="Bader C.D."/>
            <person name="Teijaro C.N."/>
            <person name="Fluegel L."/>
            <person name="Davis C.M."/>
            <person name="Simpson J.R."/>
            <person name="Lauterbach L."/>
            <person name="Steele A.D."/>
            <person name="Gui C."/>
            <person name="Meng S."/>
            <person name="Li G."/>
            <person name="Viehrig K."/>
            <person name="Ye F."/>
            <person name="Su P."/>
            <person name="Kiefer A.F."/>
            <person name="Nichols A."/>
            <person name="Cepeda A.J."/>
            <person name="Yan W."/>
            <person name="Fan B."/>
            <person name="Jiang Y."/>
            <person name="Adhikari A."/>
            <person name="Zheng C.-J."/>
            <person name="Schuster L."/>
            <person name="Cowan T.M."/>
            <person name="Smanski M.J."/>
            <person name="Chevrette M.G."/>
            <person name="De Carvalho L.P.S."/>
            <person name="Shen B."/>
        </authorList>
    </citation>
    <scope>NUCLEOTIDE SEQUENCE [LARGE SCALE GENOMIC DNA]</scope>
    <source>
        <strain evidence="2 3">NPDC003040</strain>
    </source>
</reference>
<dbReference type="Proteomes" id="UP001601948">
    <property type="component" value="Unassembled WGS sequence"/>
</dbReference>
<evidence type="ECO:0000256" key="1">
    <source>
        <dbReference type="SAM" id="MobiDB-lite"/>
    </source>
</evidence>
<organism evidence="2 3">
    <name type="scientific">Nocardia suismassiliense</name>
    <dbReference type="NCBI Taxonomy" id="2077092"/>
    <lineage>
        <taxon>Bacteria</taxon>
        <taxon>Bacillati</taxon>
        <taxon>Actinomycetota</taxon>
        <taxon>Actinomycetes</taxon>
        <taxon>Mycobacteriales</taxon>
        <taxon>Nocardiaceae</taxon>
        <taxon>Nocardia</taxon>
    </lineage>
</organism>
<evidence type="ECO:0000313" key="3">
    <source>
        <dbReference type="Proteomes" id="UP001601948"/>
    </source>
</evidence>
<dbReference type="EMBL" id="JBIAPI010000001">
    <property type="protein sequence ID" value="MFF3222912.1"/>
    <property type="molecule type" value="Genomic_DNA"/>
</dbReference>
<evidence type="ECO:0000313" key="2">
    <source>
        <dbReference type="EMBL" id="MFF3222912.1"/>
    </source>
</evidence>